<evidence type="ECO:0000256" key="9">
    <source>
        <dbReference type="ARBA" id="ARBA00023136"/>
    </source>
</evidence>
<dbReference type="InterPro" id="IPR045082">
    <property type="entry name" value="ATP_syn_F0_a_bact/chloroplast"/>
</dbReference>
<keyword evidence="6 11" id="KW-0375">Hydrogen ion transport</keyword>
<dbReference type="PANTHER" id="PTHR42823:SF3">
    <property type="entry name" value="ATP SYNTHASE SUBUNIT A, CHLOROPLASTIC"/>
    <property type="match status" value="1"/>
</dbReference>
<keyword evidence="9 11" id="KW-0472">Membrane</keyword>
<proteinExistence type="inferred from homology"/>
<dbReference type="NCBIfam" id="NF009954">
    <property type="entry name" value="PRK13420.1"/>
    <property type="match status" value="1"/>
</dbReference>
<keyword evidence="8 11" id="KW-0406">Ion transport</keyword>
<feature type="transmembrane region" description="Helical" evidence="11">
    <location>
        <begin position="172"/>
        <end position="191"/>
    </location>
</feature>
<comment type="subcellular location">
    <subcellularLocation>
        <location evidence="11 12">Cell membrane</location>
        <topology evidence="11 12">Multi-pass membrane protein</topology>
    </subcellularLocation>
    <subcellularLocation>
        <location evidence="1">Membrane</location>
        <topology evidence="1">Multi-pass membrane protein</topology>
    </subcellularLocation>
</comment>
<accession>A0AAU9BZM6</accession>
<keyword evidence="11" id="KW-1003">Cell membrane</keyword>
<evidence type="ECO:0000313" key="14">
    <source>
        <dbReference type="Proteomes" id="UP001321825"/>
    </source>
</evidence>
<feature type="transmembrane region" description="Helical" evidence="11">
    <location>
        <begin position="76"/>
        <end position="99"/>
    </location>
</feature>
<dbReference type="PRINTS" id="PR00123">
    <property type="entry name" value="ATPASEA"/>
</dbReference>
<dbReference type="Gene3D" id="1.20.120.220">
    <property type="entry name" value="ATP synthase, F0 complex, subunit A"/>
    <property type="match status" value="1"/>
</dbReference>
<evidence type="ECO:0000256" key="10">
    <source>
        <dbReference type="ARBA" id="ARBA00023310"/>
    </source>
</evidence>
<protein>
    <recommendedName>
        <fullName evidence="11 12">ATP synthase subunit a</fullName>
    </recommendedName>
    <alternativeName>
        <fullName evidence="11">ATP synthase F0 sector subunit a</fullName>
    </alternativeName>
    <alternativeName>
        <fullName evidence="11">F-ATPase subunit 6</fullName>
    </alternativeName>
</protein>
<evidence type="ECO:0000256" key="7">
    <source>
        <dbReference type="ARBA" id="ARBA00022989"/>
    </source>
</evidence>
<evidence type="ECO:0000256" key="6">
    <source>
        <dbReference type="ARBA" id="ARBA00022781"/>
    </source>
</evidence>
<organism evidence="13 14">
    <name type="scientific">Methylomarinovum caldicuralii</name>
    <dbReference type="NCBI Taxonomy" id="438856"/>
    <lineage>
        <taxon>Bacteria</taxon>
        <taxon>Pseudomonadati</taxon>
        <taxon>Pseudomonadota</taxon>
        <taxon>Gammaproteobacteria</taxon>
        <taxon>Methylococcales</taxon>
        <taxon>Methylothermaceae</taxon>
        <taxon>Methylomarinovum</taxon>
    </lineage>
</organism>
<dbReference type="CDD" id="cd00310">
    <property type="entry name" value="ATP-synt_Fo_a_6"/>
    <property type="match status" value="1"/>
</dbReference>
<dbReference type="KEGG" id="mcau:MIT9_P1417"/>
<sequence>MEAEIFPQVLWRLGPLQLTDTLVTAVALTLVLWLAGWWLSRHLQLHPGPLQTAVEAAVLAMEDAVRDLVPRYVEQVAPFIMGLWWFLLVANLIGLIPGLQSPTRDLSITSALALLVFLSVHWFGIRAQGVRAYLRHYLQPFPFLLPFHLVSEITRTVALAVRLFGNMMSLDLVALIVLMLAGFLVPVPVLMLHVVEALVQAYIFGMLALVYIAGGIQAHEAKMLQKGETQ</sequence>
<dbReference type="NCBIfam" id="TIGR01131">
    <property type="entry name" value="ATP_synt_6_or_A"/>
    <property type="match status" value="1"/>
</dbReference>
<evidence type="ECO:0000256" key="2">
    <source>
        <dbReference type="ARBA" id="ARBA00006810"/>
    </source>
</evidence>
<comment type="similarity">
    <text evidence="2 11 12">Belongs to the ATPase A chain family.</text>
</comment>
<evidence type="ECO:0000256" key="5">
    <source>
        <dbReference type="ARBA" id="ARBA00022692"/>
    </source>
</evidence>
<feature type="transmembrane region" description="Helical" evidence="11">
    <location>
        <begin position="197"/>
        <end position="216"/>
    </location>
</feature>
<comment type="function">
    <text evidence="11 12">Key component of the proton channel; it plays a direct role in the translocation of protons across the membrane.</text>
</comment>
<dbReference type="Pfam" id="PF00119">
    <property type="entry name" value="ATP-synt_A"/>
    <property type="match status" value="1"/>
</dbReference>
<dbReference type="GO" id="GO:0042777">
    <property type="term" value="P:proton motive force-driven plasma membrane ATP synthesis"/>
    <property type="evidence" value="ECO:0007669"/>
    <property type="project" value="TreeGrafter"/>
</dbReference>
<evidence type="ECO:0000256" key="8">
    <source>
        <dbReference type="ARBA" id="ARBA00023065"/>
    </source>
</evidence>
<keyword evidence="14" id="KW-1185">Reference proteome</keyword>
<dbReference type="RefSeq" id="WP_317704265.1">
    <property type="nucleotide sequence ID" value="NZ_AP024714.1"/>
</dbReference>
<dbReference type="GO" id="GO:0005886">
    <property type="term" value="C:plasma membrane"/>
    <property type="evidence" value="ECO:0007669"/>
    <property type="project" value="UniProtKB-SubCell"/>
</dbReference>
<gene>
    <name evidence="11" type="primary">atpB</name>
    <name evidence="13" type="ORF">MIT9_P1417</name>
</gene>
<keyword evidence="3 11" id="KW-0813">Transport</keyword>
<dbReference type="PROSITE" id="PS00449">
    <property type="entry name" value="ATPASE_A"/>
    <property type="match status" value="1"/>
</dbReference>
<evidence type="ECO:0000256" key="12">
    <source>
        <dbReference type="RuleBase" id="RU000483"/>
    </source>
</evidence>
<keyword evidence="5 11" id="KW-0812">Transmembrane</keyword>
<keyword evidence="7 11" id="KW-1133">Transmembrane helix</keyword>
<keyword evidence="10 11" id="KW-0066">ATP synthesis</keyword>
<evidence type="ECO:0000256" key="3">
    <source>
        <dbReference type="ARBA" id="ARBA00022448"/>
    </source>
</evidence>
<dbReference type="HAMAP" id="MF_01393">
    <property type="entry name" value="ATP_synth_a_bact"/>
    <property type="match status" value="1"/>
</dbReference>
<dbReference type="AlphaFoldDB" id="A0AAU9BZM6"/>
<evidence type="ECO:0000256" key="11">
    <source>
        <dbReference type="HAMAP-Rule" id="MF_01393"/>
    </source>
</evidence>
<keyword evidence="4 11" id="KW-0138">CF(0)</keyword>
<feature type="transmembrane region" description="Helical" evidence="11">
    <location>
        <begin position="21"/>
        <end position="40"/>
    </location>
</feature>
<feature type="transmembrane region" description="Helical" evidence="11">
    <location>
        <begin position="106"/>
        <end position="125"/>
    </location>
</feature>
<dbReference type="InterPro" id="IPR035908">
    <property type="entry name" value="F0_ATP_A_sf"/>
</dbReference>
<dbReference type="EMBL" id="AP024714">
    <property type="protein sequence ID" value="BCX81835.1"/>
    <property type="molecule type" value="Genomic_DNA"/>
</dbReference>
<dbReference type="SUPFAM" id="SSF81336">
    <property type="entry name" value="F1F0 ATP synthase subunit A"/>
    <property type="match status" value="1"/>
</dbReference>
<dbReference type="InterPro" id="IPR000568">
    <property type="entry name" value="ATP_synth_F0_asu"/>
</dbReference>
<reference evidence="14" key="1">
    <citation type="journal article" date="2024" name="Int. J. Syst. Evol. Microbiol.">
        <title>Methylomarinovum tepidoasis sp. nov., a moderately thermophilic methanotroph of the family Methylothermaceae isolated from a deep-sea hydrothermal field.</title>
        <authorList>
            <person name="Hirayama H."/>
            <person name="Takaki Y."/>
            <person name="Abe M."/>
            <person name="Miyazaki M."/>
            <person name="Uematsu K."/>
            <person name="Matsui Y."/>
            <person name="Takai K."/>
        </authorList>
    </citation>
    <scope>NUCLEOTIDE SEQUENCE [LARGE SCALE GENOMIC DNA]</scope>
    <source>
        <strain evidence="14">IT-9</strain>
    </source>
</reference>
<dbReference type="GO" id="GO:0046933">
    <property type="term" value="F:proton-transporting ATP synthase activity, rotational mechanism"/>
    <property type="evidence" value="ECO:0007669"/>
    <property type="project" value="UniProtKB-UniRule"/>
</dbReference>
<dbReference type="InterPro" id="IPR023011">
    <property type="entry name" value="ATP_synth_F0_asu_AS"/>
</dbReference>
<evidence type="ECO:0000256" key="1">
    <source>
        <dbReference type="ARBA" id="ARBA00004141"/>
    </source>
</evidence>
<dbReference type="GO" id="GO:0045259">
    <property type="term" value="C:proton-transporting ATP synthase complex"/>
    <property type="evidence" value="ECO:0007669"/>
    <property type="project" value="UniProtKB-KW"/>
</dbReference>
<dbReference type="Proteomes" id="UP001321825">
    <property type="component" value="Chromosome"/>
</dbReference>
<dbReference type="PANTHER" id="PTHR42823">
    <property type="entry name" value="ATP SYNTHASE SUBUNIT A, CHLOROPLASTIC"/>
    <property type="match status" value="1"/>
</dbReference>
<name>A0AAU9BZM6_9GAMM</name>
<evidence type="ECO:0000256" key="4">
    <source>
        <dbReference type="ARBA" id="ARBA00022547"/>
    </source>
</evidence>
<evidence type="ECO:0000313" key="13">
    <source>
        <dbReference type="EMBL" id="BCX81835.1"/>
    </source>
</evidence>